<protein>
    <submittedName>
        <fullName evidence="1">Uncharacterized protein</fullName>
    </submittedName>
</protein>
<evidence type="ECO:0000313" key="1">
    <source>
        <dbReference type="EMBL" id="BBM86380.1"/>
    </source>
</evidence>
<dbReference type="EMBL" id="AP019860">
    <property type="protein sequence ID" value="BBM86380.1"/>
    <property type="molecule type" value="Genomic_DNA"/>
</dbReference>
<organism evidence="1 2">
    <name type="scientific">Uabimicrobium amorphum</name>
    <dbReference type="NCBI Taxonomy" id="2596890"/>
    <lineage>
        <taxon>Bacteria</taxon>
        <taxon>Pseudomonadati</taxon>
        <taxon>Planctomycetota</taxon>
        <taxon>Candidatus Uabimicrobiia</taxon>
        <taxon>Candidatus Uabimicrobiales</taxon>
        <taxon>Candidatus Uabimicrobiaceae</taxon>
        <taxon>Candidatus Uabimicrobium</taxon>
    </lineage>
</organism>
<reference evidence="1 2" key="1">
    <citation type="submission" date="2019-08" db="EMBL/GenBank/DDBJ databases">
        <title>Complete genome sequence of Candidatus Uab amorphum.</title>
        <authorList>
            <person name="Shiratori T."/>
            <person name="Suzuki S."/>
            <person name="Kakizawa Y."/>
            <person name="Ishida K."/>
        </authorList>
    </citation>
    <scope>NUCLEOTIDE SEQUENCE [LARGE SCALE GENOMIC DNA]</scope>
    <source>
        <strain evidence="1 2">SRT547</strain>
    </source>
</reference>
<evidence type="ECO:0000313" key="2">
    <source>
        <dbReference type="Proteomes" id="UP000326354"/>
    </source>
</evidence>
<dbReference type="Proteomes" id="UP000326354">
    <property type="component" value="Chromosome"/>
</dbReference>
<keyword evidence="2" id="KW-1185">Reference proteome</keyword>
<proteinExistence type="predicted"/>
<sequence>MFGKLKTKKNCPFCKKELSKKNGGPLYGETGGMLHREEYQCVDCKAEIVKTVINKLGQRKIDWSIRSLPICKEDFSQHPKIKKYLCPHCKNDLLCCIPLNYKIEQDQDISPSEKKKSVKFDRNIPFICSNCDVQLLRCENGDIRKPVVDCWRILQKAEMENVQMENSIIVEEKVIRKSFLSTLFK</sequence>
<dbReference type="KEGG" id="uam:UABAM_04766"/>
<accession>A0A5S9IRU4</accession>
<dbReference type="RefSeq" id="WP_151970440.1">
    <property type="nucleotide sequence ID" value="NZ_AP019860.1"/>
</dbReference>
<gene>
    <name evidence="1" type="ORF">UABAM_04766</name>
</gene>
<name>A0A5S9IRU4_UABAM</name>
<dbReference type="AlphaFoldDB" id="A0A5S9IRU4"/>